<dbReference type="Pfam" id="PF13463">
    <property type="entry name" value="HTH_27"/>
    <property type="match status" value="1"/>
</dbReference>
<organism evidence="5 6">
    <name type="scientific">Dyella acidisoli</name>
    <dbReference type="NCBI Taxonomy" id="1867834"/>
    <lineage>
        <taxon>Bacteria</taxon>
        <taxon>Pseudomonadati</taxon>
        <taxon>Pseudomonadota</taxon>
        <taxon>Gammaproteobacteria</taxon>
        <taxon>Lysobacterales</taxon>
        <taxon>Rhodanobacteraceae</taxon>
        <taxon>Dyella</taxon>
    </lineage>
</organism>
<gene>
    <name evidence="5" type="ORF">GCM10007901_00220</name>
</gene>
<feature type="domain" description="HTH marR-type" evidence="4">
    <location>
        <begin position="32"/>
        <end position="166"/>
    </location>
</feature>
<evidence type="ECO:0000256" key="3">
    <source>
        <dbReference type="ARBA" id="ARBA00023163"/>
    </source>
</evidence>
<dbReference type="PANTHER" id="PTHR33164">
    <property type="entry name" value="TRANSCRIPTIONAL REGULATOR, MARR FAMILY"/>
    <property type="match status" value="1"/>
</dbReference>
<comment type="caution">
    <text evidence="5">The sequence shown here is derived from an EMBL/GenBank/DDBJ whole genome shotgun (WGS) entry which is preliminary data.</text>
</comment>
<reference evidence="6" key="1">
    <citation type="journal article" date="2019" name="Int. J. Syst. Evol. Microbiol.">
        <title>The Global Catalogue of Microorganisms (GCM) 10K type strain sequencing project: providing services to taxonomists for standard genome sequencing and annotation.</title>
        <authorList>
            <consortium name="The Broad Institute Genomics Platform"/>
            <consortium name="The Broad Institute Genome Sequencing Center for Infectious Disease"/>
            <person name="Wu L."/>
            <person name="Ma J."/>
        </authorList>
    </citation>
    <scope>NUCLEOTIDE SEQUENCE [LARGE SCALE GENOMIC DNA]</scope>
    <source>
        <strain evidence="6">NBRC 111980</strain>
    </source>
</reference>
<keyword evidence="6" id="KW-1185">Reference proteome</keyword>
<dbReference type="PANTHER" id="PTHR33164:SF64">
    <property type="entry name" value="TRANSCRIPTIONAL REGULATOR SLYA"/>
    <property type="match status" value="1"/>
</dbReference>
<dbReference type="InterPro" id="IPR023187">
    <property type="entry name" value="Tscrpt_reg_MarR-type_CS"/>
</dbReference>
<dbReference type="Proteomes" id="UP001156670">
    <property type="component" value="Unassembled WGS sequence"/>
</dbReference>
<evidence type="ECO:0000256" key="1">
    <source>
        <dbReference type="ARBA" id="ARBA00023015"/>
    </source>
</evidence>
<sequence length="178" mass="19834">MKDMDSSEQTNFPTPYLREAYLQRFPVAAGQRLETVFLLKSATQQITNVLNGWLEGTAGSPARFQTLALLWGAGDRLVPHQEIIATLQVKRATVSALMFSLEQEGLVRSVGDQQDRRRLLATLTEKGREIFTSAMDLNASRLANALADVSPEELALFQRLLARIRDGFLKVAEDEANQ</sequence>
<evidence type="ECO:0000313" key="5">
    <source>
        <dbReference type="EMBL" id="GLQ91072.1"/>
    </source>
</evidence>
<keyword evidence="3" id="KW-0804">Transcription</keyword>
<dbReference type="Gene3D" id="1.10.10.10">
    <property type="entry name" value="Winged helix-like DNA-binding domain superfamily/Winged helix DNA-binding domain"/>
    <property type="match status" value="1"/>
</dbReference>
<dbReference type="InterPro" id="IPR036390">
    <property type="entry name" value="WH_DNA-bd_sf"/>
</dbReference>
<dbReference type="InterPro" id="IPR000835">
    <property type="entry name" value="HTH_MarR-typ"/>
</dbReference>
<dbReference type="PROSITE" id="PS01117">
    <property type="entry name" value="HTH_MARR_1"/>
    <property type="match status" value="1"/>
</dbReference>
<dbReference type="InterPro" id="IPR036388">
    <property type="entry name" value="WH-like_DNA-bd_sf"/>
</dbReference>
<protein>
    <recommendedName>
        <fullName evidence="4">HTH marR-type domain-containing protein</fullName>
    </recommendedName>
</protein>
<accession>A0ABQ5XHK6</accession>
<dbReference type="PRINTS" id="PR00598">
    <property type="entry name" value="HTHMARR"/>
</dbReference>
<dbReference type="InterPro" id="IPR039422">
    <property type="entry name" value="MarR/SlyA-like"/>
</dbReference>
<evidence type="ECO:0000259" key="4">
    <source>
        <dbReference type="PROSITE" id="PS50995"/>
    </source>
</evidence>
<evidence type="ECO:0000256" key="2">
    <source>
        <dbReference type="ARBA" id="ARBA00023125"/>
    </source>
</evidence>
<dbReference type="EMBL" id="BSOB01000001">
    <property type="protein sequence ID" value="GLQ91072.1"/>
    <property type="molecule type" value="Genomic_DNA"/>
</dbReference>
<dbReference type="SUPFAM" id="SSF46785">
    <property type="entry name" value="Winged helix' DNA-binding domain"/>
    <property type="match status" value="1"/>
</dbReference>
<keyword evidence="1" id="KW-0805">Transcription regulation</keyword>
<name>A0ABQ5XHK6_9GAMM</name>
<dbReference type="SMART" id="SM00347">
    <property type="entry name" value="HTH_MARR"/>
    <property type="match status" value="1"/>
</dbReference>
<dbReference type="PROSITE" id="PS50995">
    <property type="entry name" value="HTH_MARR_2"/>
    <property type="match status" value="1"/>
</dbReference>
<proteinExistence type="predicted"/>
<evidence type="ECO:0000313" key="6">
    <source>
        <dbReference type="Proteomes" id="UP001156670"/>
    </source>
</evidence>
<keyword evidence="2" id="KW-0238">DNA-binding</keyword>